<sequence>MEPDTPLLFDTPRSTLQRTPMLSAFALFRREAQIRKTMAQQLDELSIEAIPVTDDIQSLPRINVKGQCTGSSRATPPTHEVSDDHNSVLELQVAASKRPWLEPVMKAKAQRAKELALAYIINTNQPFLAFSIKYMKELLNLFDPALAAQLALGQTSFQEDLLKLFKRKRAEIKADLRDALSTVHLPFDLWTSPNRHAMIGIFGHYIDKNQQQQNRLLALQRQAGAYSGENIAKMLKKVINK</sequence>
<evidence type="ECO:0000256" key="5">
    <source>
        <dbReference type="ARBA" id="ARBA00023242"/>
    </source>
</evidence>
<evidence type="ECO:0000256" key="1">
    <source>
        <dbReference type="ARBA" id="ARBA00004123"/>
    </source>
</evidence>
<evidence type="ECO:0000256" key="3">
    <source>
        <dbReference type="ARBA" id="ARBA00022771"/>
    </source>
</evidence>
<proteinExistence type="predicted"/>
<keyword evidence="5" id="KW-0539">Nucleus</keyword>
<evidence type="ECO:0000313" key="7">
    <source>
        <dbReference type="Proteomes" id="UP000028524"/>
    </source>
</evidence>
<dbReference type="GO" id="GO:0008270">
    <property type="term" value="F:zinc ion binding"/>
    <property type="evidence" value="ECO:0007669"/>
    <property type="project" value="UniProtKB-KW"/>
</dbReference>
<dbReference type="GO" id="GO:0005634">
    <property type="term" value="C:nucleus"/>
    <property type="evidence" value="ECO:0007669"/>
    <property type="project" value="UniProtKB-SubCell"/>
</dbReference>
<keyword evidence="7" id="KW-1185">Reference proteome</keyword>
<reference evidence="6 7" key="1">
    <citation type="journal article" date="2014" name="BMC Genomics">
        <title>Comparative genome sequencing reveals chemotype-specific gene clusters in the toxigenic black mold Stachybotrys.</title>
        <authorList>
            <person name="Semeiks J."/>
            <person name="Borek D."/>
            <person name="Otwinowski Z."/>
            <person name="Grishin N.V."/>
        </authorList>
    </citation>
    <scope>NUCLEOTIDE SEQUENCE [LARGE SCALE GENOMIC DNA]</scope>
    <source>
        <strain evidence="6 7">IBT 40285</strain>
    </source>
</reference>
<comment type="subcellular location">
    <subcellularLocation>
        <location evidence="1">Nucleus</location>
    </subcellularLocation>
</comment>
<organism evidence="6 7">
    <name type="scientific">Stachybotrys chlorohalonatus (strain IBT 40285)</name>
    <dbReference type="NCBI Taxonomy" id="1283841"/>
    <lineage>
        <taxon>Eukaryota</taxon>
        <taxon>Fungi</taxon>
        <taxon>Dikarya</taxon>
        <taxon>Ascomycota</taxon>
        <taxon>Pezizomycotina</taxon>
        <taxon>Sordariomycetes</taxon>
        <taxon>Hypocreomycetidae</taxon>
        <taxon>Hypocreales</taxon>
        <taxon>Stachybotryaceae</taxon>
        <taxon>Stachybotrys</taxon>
    </lineage>
</organism>
<keyword evidence="4" id="KW-0862">Zinc</keyword>
<evidence type="ECO:0000313" key="6">
    <source>
        <dbReference type="EMBL" id="KFA69651.1"/>
    </source>
</evidence>
<keyword evidence="3" id="KW-0863">Zinc-finger</keyword>
<dbReference type="OrthoDB" id="5062167at2759"/>
<gene>
    <name evidence="6" type="ORF">S40285_04023</name>
</gene>
<evidence type="ECO:0000256" key="2">
    <source>
        <dbReference type="ARBA" id="ARBA00022723"/>
    </source>
</evidence>
<name>A0A084R0B6_STAC4</name>
<dbReference type="PANTHER" id="PTHR46481">
    <property type="entry name" value="ZINC FINGER BED DOMAIN-CONTAINING PROTEIN 4"/>
    <property type="match status" value="1"/>
</dbReference>
<dbReference type="InterPro" id="IPR052035">
    <property type="entry name" value="ZnF_BED_domain_contain"/>
</dbReference>
<dbReference type="SUPFAM" id="SSF53098">
    <property type="entry name" value="Ribonuclease H-like"/>
    <property type="match status" value="1"/>
</dbReference>
<protein>
    <submittedName>
        <fullName evidence="6">Uncharacterized protein</fullName>
    </submittedName>
</protein>
<evidence type="ECO:0000256" key="4">
    <source>
        <dbReference type="ARBA" id="ARBA00022833"/>
    </source>
</evidence>
<dbReference type="HOGENOM" id="CLU_009123_20_0_1"/>
<dbReference type="Proteomes" id="UP000028524">
    <property type="component" value="Unassembled WGS sequence"/>
</dbReference>
<dbReference type="STRING" id="1283841.A0A084R0B6"/>
<dbReference type="PANTHER" id="PTHR46481:SF10">
    <property type="entry name" value="ZINC FINGER BED DOMAIN-CONTAINING PROTEIN 39"/>
    <property type="match status" value="1"/>
</dbReference>
<accession>A0A084R0B6</accession>
<dbReference type="AlphaFoldDB" id="A0A084R0B6"/>
<dbReference type="InterPro" id="IPR012337">
    <property type="entry name" value="RNaseH-like_sf"/>
</dbReference>
<keyword evidence="2" id="KW-0479">Metal-binding</keyword>
<dbReference type="EMBL" id="KL659387">
    <property type="protein sequence ID" value="KFA69651.1"/>
    <property type="molecule type" value="Genomic_DNA"/>
</dbReference>
<dbReference type="InParanoid" id="A0A084R0B6"/>